<feature type="domain" description="CCHC-type" evidence="12">
    <location>
        <begin position="213"/>
        <end position="228"/>
    </location>
</feature>
<feature type="zinc finger region" description="C3H1-type" evidence="10">
    <location>
        <begin position="36"/>
        <end position="63"/>
    </location>
</feature>
<comment type="subcellular location">
    <subcellularLocation>
        <location evidence="1">Nucleus</location>
    </subcellularLocation>
</comment>
<gene>
    <name evidence="13" type="ORF">GBAR_LOCUS22753</name>
</gene>
<dbReference type="GO" id="GO:0008270">
    <property type="term" value="F:zinc ion binding"/>
    <property type="evidence" value="ECO:0007669"/>
    <property type="project" value="UniProtKB-KW"/>
</dbReference>
<dbReference type="PANTHER" id="PTHR23102">
    <property type="entry name" value="CLEAVAGE AND POLYADENYLATION SPECIFICITY FACTOR SUBUNIT 4-RELATED"/>
    <property type="match status" value="1"/>
</dbReference>
<evidence type="ECO:0000259" key="12">
    <source>
        <dbReference type="PROSITE" id="PS50158"/>
    </source>
</evidence>
<evidence type="ECO:0000256" key="9">
    <source>
        <dbReference type="ARBA" id="ARBA00023242"/>
    </source>
</evidence>
<dbReference type="Proteomes" id="UP001174909">
    <property type="component" value="Unassembled WGS sequence"/>
</dbReference>
<dbReference type="SMART" id="SM00356">
    <property type="entry name" value="ZnF_C3H1"/>
    <property type="match status" value="5"/>
</dbReference>
<dbReference type="SMART" id="SM00343">
    <property type="entry name" value="ZnF_C2HC"/>
    <property type="match status" value="1"/>
</dbReference>
<keyword evidence="9" id="KW-0539">Nucleus</keyword>
<dbReference type="PANTHER" id="PTHR23102:SF24">
    <property type="entry name" value="CLEAVAGE AND POLYADENYLATION SPECIFICITY FACTOR SUBUNIT 4"/>
    <property type="match status" value="1"/>
</dbReference>
<dbReference type="SUPFAM" id="SSF57756">
    <property type="entry name" value="Retrovirus zinc finger-like domains"/>
    <property type="match status" value="1"/>
</dbReference>
<dbReference type="InterPro" id="IPR036875">
    <property type="entry name" value="Znf_CCHC_sf"/>
</dbReference>
<dbReference type="InterPro" id="IPR036855">
    <property type="entry name" value="Znf_CCCH_sf"/>
</dbReference>
<accession>A0AA35X624</accession>
<dbReference type="SUPFAM" id="SSF90229">
    <property type="entry name" value="CCCH zinc finger"/>
    <property type="match status" value="2"/>
</dbReference>
<evidence type="ECO:0000256" key="2">
    <source>
        <dbReference type="ARBA" id="ARBA00016264"/>
    </source>
</evidence>
<feature type="domain" description="C3H1-type" evidence="11">
    <location>
        <begin position="91"/>
        <end position="118"/>
    </location>
</feature>
<evidence type="ECO:0000256" key="7">
    <source>
        <dbReference type="ARBA" id="ARBA00022833"/>
    </source>
</evidence>
<dbReference type="Pfam" id="PF00098">
    <property type="entry name" value="zf-CCHC"/>
    <property type="match status" value="1"/>
</dbReference>
<sequence>MLREAVSNVEDYEFEIEDQLEKQTGTIPLPFPKMDKNKAALCEFYLNGVCSRGSHCPFRHMRGERTVVCKHWMRHLCKKGDDCEFLHEYEMSKMPVCYFFQRFGECTNKDCQYLHVDAETLKIRDCAWYDRGFCKHGPSCRNRHTRRVLCQNYLCGFCPDGPKCKYNHAKFDIPVTNTTGTTSNIQLGDSNQARLAKPYVSMTVKRPLETVTCFKCGEKGHYANTCPKSFRAQQMGLVGTQQQIAANVGVK</sequence>
<dbReference type="InterPro" id="IPR000571">
    <property type="entry name" value="Znf_CCCH"/>
</dbReference>
<feature type="domain" description="C3H1-type" evidence="11">
    <location>
        <begin position="145"/>
        <end position="171"/>
    </location>
</feature>
<proteinExistence type="predicted"/>
<dbReference type="Pfam" id="PF14608">
    <property type="entry name" value="zf-CCCH_2"/>
    <property type="match status" value="1"/>
</dbReference>
<dbReference type="GO" id="GO:0005634">
    <property type="term" value="C:nucleus"/>
    <property type="evidence" value="ECO:0007669"/>
    <property type="project" value="UniProtKB-SubCell"/>
</dbReference>
<comment type="caution">
    <text evidence="13">The sequence shown here is derived from an EMBL/GenBank/DDBJ whole genome shotgun (WGS) entry which is preliminary data.</text>
</comment>
<reference evidence="13" key="1">
    <citation type="submission" date="2023-03" db="EMBL/GenBank/DDBJ databases">
        <authorList>
            <person name="Steffen K."/>
            <person name="Cardenas P."/>
        </authorList>
    </citation>
    <scope>NUCLEOTIDE SEQUENCE</scope>
</reference>
<protein>
    <recommendedName>
        <fullName evidence="2">Cleavage and polyadenylation specificity factor subunit 4</fullName>
    </recommendedName>
</protein>
<keyword evidence="7 10" id="KW-0862">Zinc</keyword>
<feature type="domain" description="C3H1-type" evidence="11">
    <location>
        <begin position="120"/>
        <end position="144"/>
    </location>
</feature>
<evidence type="ECO:0000313" key="13">
    <source>
        <dbReference type="EMBL" id="CAI8040931.1"/>
    </source>
</evidence>
<keyword evidence="5" id="KW-0677">Repeat</keyword>
<feature type="domain" description="C3H1-type" evidence="11">
    <location>
        <begin position="64"/>
        <end position="90"/>
    </location>
</feature>
<evidence type="ECO:0000256" key="1">
    <source>
        <dbReference type="ARBA" id="ARBA00004123"/>
    </source>
</evidence>
<dbReference type="GO" id="GO:0003723">
    <property type="term" value="F:RNA binding"/>
    <property type="evidence" value="ECO:0007669"/>
    <property type="project" value="UniProtKB-KW"/>
</dbReference>
<dbReference type="PROSITE" id="PS50158">
    <property type="entry name" value="ZF_CCHC"/>
    <property type="match status" value="1"/>
</dbReference>
<evidence type="ECO:0000256" key="8">
    <source>
        <dbReference type="ARBA" id="ARBA00022884"/>
    </source>
</evidence>
<feature type="zinc finger region" description="C3H1-type" evidence="10">
    <location>
        <begin position="145"/>
        <end position="171"/>
    </location>
</feature>
<dbReference type="GO" id="GO:0006397">
    <property type="term" value="P:mRNA processing"/>
    <property type="evidence" value="ECO:0007669"/>
    <property type="project" value="UniProtKB-KW"/>
</dbReference>
<keyword evidence="14" id="KW-1185">Reference proteome</keyword>
<feature type="zinc finger region" description="C3H1-type" evidence="10">
    <location>
        <begin position="120"/>
        <end position="144"/>
    </location>
</feature>
<feature type="domain" description="C3H1-type" evidence="11">
    <location>
        <begin position="36"/>
        <end position="63"/>
    </location>
</feature>
<dbReference type="InterPro" id="IPR001878">
    <property type="entry name" value="Znf_CCHC"/>
</dbReference>
<feature type="zinc finger region" description="C3H1-type" evidence="10">
    <location>
        <begin position="91"/>
        <end position="118"/>
    </location>
</feature>
<keyword evidence="8" id="KW-0694">RNA-binding</keyword>
<name>A0AA35X624_GEOBA</name>
<dbReference type="AlphaFoldDB" id="A0AA35X624"/>
<dbReference type="InterPro" id="IPR045348">
    <property type="entry name" value="CPSF4/Yth1"/>
</dbReference>
<evidence type="ECO:0000256" key="3">
    <source>
        <dbReference type="ARBA" id="ARBA00022664"/>
    </source>
</evidence>
<evidence type="ECO:0000256" key="6">
    <source>
        <dbReference type="ARBA" id="ARBA00022771"/>
    </source>
</evidence>
<dbReference type="PROSITE" id="PS50103">
    <property type="entry name" value="ZF_C3H1"/>
    <property type="match status" value="5"/>
</dbReference>
<keyword evidence="3" id="KW-0507">mRNA processing</keyword>
<organism evidence="13 14">
    <name type="scientific">Geodia barretti</name>
    <name type="common">Barrett's horny sponge</name>
    <dbReference type="NCBI Taxonomy" id="519541"/>
    <lineage>
        <taxon>Eukaryota</taxon>
        <taxon>Metazoa</taxon>
        <taxon>Porifera</taxon>
        <taxon>Demospongiae</taxon>
        <taxon>Heteroscleromorpha</taxon>
        <taxon>Tetractinellida</taxon>
        <taxon>Astrophorina</taxon>
        <taxon>Geodiidae</taxon>
        <taxon>Geodia</taxon>
    </lineage>
</organism>
<keyword evidence="4 10" id="KW-0479">Metal-binding</keyword>
<evidence type="ECO:0000256" key="5">
    <source>
        <dbReference type="ARBA" id="ARBA00022737"/>
    </source>
</evidence>
<keyword evidence="6 10" id="KW-0863">Zinc-finger</keyword>
<dbReference type="Pfam" id="PF00642">
    <property type="entry name" value="zf-CCCH"/>
    <property type="match status" value="4"/>
</dbReference>
<dbReference type="EMBL" id="CASHTH010003151">
    <property type="protein sequence ID" value="CAI8040931.1"/>
    <property type="molecule type" value="Genomic_DNA"/>
</dbReference>
<feature type="zinc finger region" description="C3H1-type" evidence="10">
    <location>
        <begin position="64"/>
        <end position="90"/>
    </location>
</feature>
<dbReference type="Gene3D" id="4.10.60.10">
    <property type="entry name" value="Zinc finger, CCHC-type"/>
    <property type="match status" value="1"/>
</dbReference>
<dbReference type="FunFam" id="4.10.1000.10:FF:000017">
    <property type="entry name" value="Cleavage and polyadenylation specificity factor 30 kDa subunit"/>
    <property type="match status" value="1"/>
</dbReference>
<evidence type="ECO:0000256" key="10">
    <source>
        <dbReference type="PROSITE-ProRule" id="PRU00723"/>
    </source>
</evidence>
<evidence type="ECO:0000259" key="11">
    <source>
        <dbReference type="PROSITE" id="PS50103"/>
    </source>
</evidence>
<evidence type="ECO:0000313" key="14">
    <source>
        <dbReference type="Proteomes" id="UP001174909"/>
    </source>
</evidence>
<evidence type="ECO:0000256" key="4">
    <source>
        <dbReference type="ARBA" id="ARBA00022723"/>
    </source>
</evidence>
<dbReference type="Gene3D" id="4.10.1000.10">
    <property type="entry name" value="Zinc finger, CCCH-type"/>
    <property type="match status" value="3"/>
</dbReference>